<reference evidence="1 2" key="1">
    <citation type="submission" date="2020-04" db="EMBL/GenBank/DDBJ databases">
        <title>Phylogenetic Diversity and Antibacterial Activity against Ralstonia solanacearum of Endophytic Actinomycete Isolated from Moss.</title>
        <authorList>
            <person name="Zhuang X."/>
        </authorList>
    </citation>
    <scope>NUCLEOTIDE SEQUENCE [LARGE SCALE GENOMIC DNA]</scope>
    <source>
        <strain evidence="1 2">LD120</strain>
    </source>
</reference>
<dbReference type="EMBL" id="JAAWWP010000010">
    <property type="protein sequence ID" value="NKI42980.1"/>
    <property type="molecule type" value="Genomic_DNA"/>
</dbReference>
<name>A0ABX1H3P8_9ACTN</name>
<dbReference type="Proteomes" id="UP000772196">
    <property type="component" value="Unassembled WGS sequence"/>
</dbReference>
<comment type="caution">
    <text evidence="1">The sequence shown here is derived from an EMBL/GenBank/DDBJ whole genome shotgun (WGS) entry which is preliminary data.</text>
</comment>
<sequence length="272" mass="29037">MPHLTATRHLVSPPPAPPPEIPYLVRYHQDLVRPFGAEVDPGRWSAGPQVGFPQLVDHLLAAADGEKLDPDLIVLAYALPDLHPFVTTASYLNHRLGNRARSFAVSEQGLLAPFTALRIAAAHQRGGRGTRALIAVLEQTSLPVYDPLAHDTGLVDSAVLLAVDAEGDGHPRVLRSGTEGQHLGGLGAVLAEAPAGARLLVTGARTEVPETPGVDVHRARPDTYCTGVWLELSRRLPEWRERYDTLVLHDADPRSGARATAVLDLTGTGGPA</sequence>
<evidence type="ECO:0000313" key="2">
    <source>
        <dbReference type="Proteomes" id="UP000772196"/>
    </source>
</evidence>
<keyword evidence="2" id="KW-1185">Reference proteome</keyword>
<protein>
    <submittedName>
        <fullName evidence="1">Uncharacterized protein</fullName>
    </submittedName>
</protein>
<proteinExistence type="predicted"/>
<dbReference type="InterPro" id="IPR016039">
    <property type="entry name" value="Thiolase-like"/>
</dbReference>
<evidence type="ECO:0000313" key="1">
    <source>
        <dbReference type="EMBL" id="NKI42980.1"/>
    </source>
</evidence>
<dbReference type="RefSeq" id="WP_168540539.1">
    <property type="nucleotide sequence ID" value="NZ_JAAWWP010000010.1"/>
</dbReference>
<organism evidence="1 2">
    <name type="scientific">Streptomyces physcomitrii</name>
    <dbReference type="NCBI Taxonomy" id="2724184"/>
    <lineage>
        <taxon>Bacteria</taxon>
        <taxon>Bacillati</taxon>
        <taxon>Actinomycetota</taxon>
        <taxon>Actinomycetes</taxon>
        <taxon>Kitasatosporales</taxon>
        <taxon>Streptomycetaceae</taxon>
        <taxon>Streptomyces</taxon>
    </lineage>
</organism>
<gene>
    <name evidence="1" type="ORF">HFV08_17395</name>
</gene>
<accession>A0ABX1H3P8</accession>
<dbReference type="Gene3D" id="3.40.47.10">
    <property type="match status" value="1"/>
</dbReference>
<dbReference type="SUPFAM" id="SSF53901">
    <property type="entry name" value="Thiolase-like"/>
    <property type="match status" value="1"/>
</dbReference>